<accession>A0ABQ1MJY2</accession>
<evidence type="ECO:0000313" key="3">
    <source>
        <dbReference type="EMBL" id="GGC41070.1"/>
    </source>
</evidence>
<organism evidence="3 4">
    <name type="scientific">Asaia siamensis</name>
    <dbReference type="NCBI Taxonomy" id="110479"/>
    <lineage>
        <taxon>Bacteria</taxon>
        <taxon>Pseudomonadati</taxon>
        <taxon>Pseudomonadota</taxon>
        <taxon>Alphaproteobacteria</taxon>
        <taxon>Acetobacterales</taxon>
        <taxon>Acetobacteraceae</taxon>
        <taxon>Asaia</taxon>
    </lineage>
</organism>
<reference evidence="4" key="1">
    <citation type="journal article" date="2019" name="Int. J. Syst. Evol. Microbiol.">
        <title>The Global Catalogue of Microorganisms (GCM) 10K type strain sequencing project: providing services to taxonomists for standard genome sequencing and annotation.</title>
        <authorList>
            <consortium name="The Broad Institute Genomics Platform"/>
            <consortium name="The Broad Institute Genome Sequencing Center for Infectious Disease"/>
            <person name="Wu L."/>
            <person name="Ma J."/>
        </authorList>
    </citation>
    <scope>NUCLEOTIDE SEQUENCE [LARGE SCALE GENOMIC DNA]</scope>
    <source>
        <strain evidence="4">CCM 7132</strain>
    </source>
</reference>
<dbReference type="RefSeq" id="WP_188427456.1">
    <property type="nucleotide sequence ID" value="NZ_BMCH01000009.1"/>
</dbReference>
<comment type="caution">
    <text evidence="3">The sequence shown here is derived from an EMBL/GenBank/DDBJ whole genome shotgun (WGS) entry which is preliminary data.</text>
</comment>
<dbReference type="Proteomes" id="UP000637769">
    <property type="component" value="Unassembled WGS sequence"/>
</dbReference>
<evidence type="ECO:0000313" key="4">
    <source>
        <dbReference type="Proteomes" id="UP000637769"/>
    </source>
</evidence>
<evidence type="ECO:0000256" key="1">
    <source>
        <dbReference type="SAM" id="SignalP"/>
    </source>
</evidence>
<dbReference type="Pfam" id="PF00144">
    <property type="entry name" value="Beta-lactamase"/>
    <property type="match status" value="1"/>
</dbReference>
<dbReference type="PANTHER" id="PTHR43283:SF7">
    <property type="entry name" value="BETA-LACTAMASE-RELATED DOMAIN-CONTAINING PROTEIN"/>
    <property type="match status" value="1"/>
</dbReference>
<dbReference type="GO" id="GO:0016787">
    <property type="term" value="F:hydrolase activity"/>
    <property type="evidence" value="ECO:0007669"/>
    <property type="project" value="UniProtKB-KW"/>
</dbReference>
<feature type="signal peptide" evidence="1">
    <location>
        <begin position="1"/>
        <end position="22"/>
    </location>
</feature>
<dbReference type="EMBL" id="BMCH01000009">
    <property type="protein sequence ID" value="GGC41070.1"/>
    <property type="molecule type" value="Genomic_DNA"/>
</dbReference>
<feature type="chain" id="PRO_5045087041" evidence="1">
    <location>
        <begin position="23"/>
        <end position="436"/>
    </location>
</feature>
<keyword evidence="1" id="KW-0732">Signal</keyword>
<sequence>MQIRTVSLLCALLLGSTAVARASTAGKACHKLGLSSCPTPADKTLPAAKDMLTWGQAQRVIGFRNDWRMYEGDVFKAGTPSPLPVALQDLSALHYEVDAKRYTLADYLSRNNVTGLMVIKNGRIVYRYYGSGNTPDTLWTSRSLGKSVVSTLIGTALKQGHIQSLDDRVSRYDPQFEHTVWGNITIRQLLQHVSGVAWNEDYTNPASDFSQLTACEAGKDPYACVTTLVNTPDRKPVAAPGNEWSYSSGGAWVLGDVLEKATGKTLAQNLQDNIWQPFGMTHDGVWHSYCKGQHDVGAHGFNATLEDWGKFGLFVMNEGVLPDGRRMLPNSWLKECSDWTRALHSVTPSHPNGTYGFEWWHNDVPATASHVAPRNGMTAARTLWAIGIFGQLIAIDPEQKLVIVQWSTWPEAEPSFAKQPLEASLMFNAIANGLQK</sequence>
<gene>
    <name evidence="3" type="primary">ampC</name>
    <name evidence="3" type="ORF">GCM10007207_28040</name>
</gene>
<dbReference type="InterPro" id="IPR001466">
    <property type="entry name" value="Beta-lactam-related"/>
</dbReference>
<name>A0ABQ1MJY2_9PROT</name>
<feature type="domain" description="Beta-lactamase-related" evidence="2">
    <location>
        <begin position="116"/>
        <end position="418"/>
    </location>
</feature>
<dbReference type="PANTHER" id="PTHR43283">
    <property type="entry name" value="BETA-LACTAMASE-RELATED"/>
    <property type="match status" value="1"/>
</dbReference>
<dbReference type="Gene3D" id="3.40.710.10">
    <property type="entry name" value="DD-peptidase/beta-lactamase superfamily"/>
    <property type="match status" value="1"/>
</dbReference>
<dbReference type="InterPro" id="IPR012338">
    <property type="entry name" value="Beta-lactam/transpept-like"/>
</dbReference>
<keyword evidence="4" id="KW-1185">Reference proteome</keyword>
<evidence type="ECO:0000259" key="2">
    <source>
        <dbReference type="Pfam" id="PF00144"/>
    </source>
</evidence>
<proteinExistence type="predicted"/>
<protein>
    <submittedName>
        <fullName evidence="3">Serine hydrolase</fullName>
    </submittedName>
</protein>
<dbReference type="SUPFAM" id="SSF56601">
    <property type="entry name" value="beta-lactamase/transpeptidase-like"/>
    <property type="match status" value="1"/>
</dbReference>
<dbReference type="InterPro" id="IPR050789">
    <property type="entry name" value="Diverse_Enzym_Activities"/>
</dbReference>
<keyword evidence="3" id="KW-0378">Hydrolase</keyword>